<dbReference type="AlphaFoldDB" id="A0A9X7J1J5"/>
<name>A0A9X7J1J5_9FIRM</name>
<comment type="caution">
    <text evidence="2">The sequence shown here is derived from an EMBL/GenBank/DDBJ whole genome shotgun (WGS) entry which is preliminary data.</text>
</comment>
<reference evidence="2 3" key="1">
    <citation type="submission" date="2018-03" db="EMBL/GenBank/DDBJ databases">
        <title>Genome sequence of Moorella stamsii DSM 26217.</title>
        <authorList>
            <person name="Poehlein A."/>
            <person name="Daniel R."/>
        </authorList>
    </citation>
    <scope>NUCLEOTIDE SEQUENCE [LARGE SCALE GENOMIC DNA]</scope>
    <source>
        <strain evidence="3">DSM 26217</strain>
    </source>
</reference>
<protein>
    <submittedName>
        <fullName evidence="2">Uncharacterized protein</fullName>
    </submittedName>
</protein>
<evidence type="ECO:0000313" key="3">
    <source>
        <dbReference type="Proteomes" id="UP000239430"/>
    </source>
</evidence>
<keyword evidence="1" id="KW-0175">Coiled coil</keyword>
<evidence type="ECO:0000256" key="1">
    <source>
        <dbReference type="SAM" id="Coils"/>
    </source>
</evidence>
<accession>A0A9X7J1J5</accession>
<proteinExistence type="predicted"/>
<dbReference type="RefSeq" id="WP_157049487.1">
    <property type="nucleotide sequence ID" value="NZ_PVXL01000072.1"/>
</dbReference>
<organism evidence="2 3">
    <name type="scientific">Neomoorella stamsii</name>
    <dbReference type="NCBI Taxonomy" id="1266720"/>
    <lineage>
        <taxon>Bacteria</taxon>
        <taxon>Bacillati</taxon>
        <taxon>Bacillota</taxon>
        <taxon>Clostridia</taxon>
        <taxon>Neomoorellales</taxon>
        <taxon>Neomoorellaceae</taxon>
        <taxon>Neomoorella</taxon>
    </lineage>
</organism>
<dbReference type="EMBL" id="PVXL01000072">
    <property type="protein sequence ID" value="PRR69577.1"/>
    <property type="molecule type" value="Genomic_DNA"/>
</dbReference>
<feature type="coiled-coil region" evidence="1">
    <location>
        <begin position="23"/>
        <end position="50"/>
    </location>
</feature>
<keyword evidence="3" id="KW-1185">Reference proteome</keyword>
<evidence type="ECO:0000313" key="2">
    <source>
        <dbReference type="EMBL" id="PRR69577.1"/>
    </source>
</evidence>
<gene>
    <name evidence="2" type="ORF">MOST_29990</name>
</gene>
<sequence>MKIKVEREEKRKHGNKEVKVTVVERELTKEEQIEARFASLEARVAALEKAVMKPKV</sequence>
<dbReference type="Proteomes" id="UP000239430">
    <property type="component" value="Unassembled WGS sequence"/>
</dbReference>